<name>A0ABS5BWL0_9BACT</name>
<dbReference type="Proteomes" id="UP000676565">
    <property type="component" value="Unassembled WGS sequence"/>
</dbReference>
<dbReference type="EMBL" id="JAGKQQ010000001">
    <property type="protein sequence ID" value="MBP3958120.1"/>
    <property type="molecule type" value="Genomic_DNA"/>
</dbReference>
<feature type="compositionally biased region" description="Pro residues" evidence="1">
    <location>
        <begin position="229"/>
        <end position="276"/>
    </location>
</feature>
<comment type="caution">
    <text evidence="3">The sequence shown here is derived from an EMBL/GenBank/DDBJ whole genome shotgun (WGS) entry which is preliminary data.</text>
</comment>
<sequence length="307" mass="32077">MGWKSIAWTGLLVPALAGCGALRHAAPGVSDDNVPSRTRLGIERDQRRDARAAWQAVGARHTDRAFSTEFRDGFLDGYAAYLDRGEAAQPPAVSPASFVQNKTSSSSEDGGLIRDYYIGFQYGGEVAGANVRRPAPITLPTEPVRPAPITPTVPYVPPAWSNPNSKPTPAPLPHSGPSAPGTNTGKFDTIDSWSPEGSGKPVPPLPKPELPVIKPFTPTLPGDTKLAPLPVPPAPDRLPLPVPPSSRPDPLPVPAPPGTLVPPAPTPNVPLPPPGASAPSFLGEVPVIPFQFAPVPVPPVVVLSPQK</sequence>
<feature type="region of interest" description="Disordered" evidence="1">
    <location>
        <begin position="91"/>
        <end position="110"/>
    </location>
</feature>
<feature type="compositionally biased region" description="Polar residues" evidence="1">
    <location>
        <begin position="97"/>
        <end position="108"/>
    </location>
</feature>
<protein>
    <submittedName>
        <fullName evidence="3">Uncharacterized protein</fullName>
    </submittedName>
</protein>
<dbReference type="PRINTS" id="PR01217">
    <property type="entry name" value="PRICHEXTENSN"/>
</dbReference>
<feature type="region of interest" description="Disordered" evidence="1">
    <location>
        <begin position="160"/>
        <end position="280"/>
    </location>
</feature>
<feature type="chain" id="PRO_5046307460" evidence="2">
    <location>
        <begin position="26"/>
        <end position="307"/>
    </location>
</feature>
<keyword evidence="4" id="KW-1185">Reference proteome</keyword>
<dbReference type="PROSITE" id="PS51257">
    <property type="entry name" value="PROKAR_LIPOPROTEIN"/>
    <property type="match status" value="1"/>
</dbReference>
<feature type="signal peptide" evidence="2">
    <location>
        <begin position="1"/>
        <end position="25"/>
    </location>
</feature>
<evidence type="ECO:0000256" key="2">
    <source>
        <dbReference type="SAM" id="SignalP"/>
    </source>
</evidence>
<reference evidence="3 4" key="1">
    <citation type="submission" date="2021-04" db="EMBL/GenBank/DDBJ databases">
        <authorList>
            <person name="Ivanova A."/>
        </authorList>
    </citation>
    <scope>NUCLEOTIDE SEQUENCE [LARGE SCALE GENOMIC DNA]</scope>
    <source>
        <strain evidence="3 4">G18</strain>
    </source>
</reference>
<gene>
    <name evidence="3" type="ORF">J8F10_22965</name>
</gene>
<proteinExistence type="predicted"/>
<accession>A0ABS5BWL0</accession>
<evidence type="ECO:0000256" key="1">
    <source>
        <dbReference type="SAM" id="MobiDB-lite"/>
    </source>
</evidence>
<evidence type="ECO:0000313" key="3">
    <source>
        <dbReference type="EMBL" id="MBP3958120.1"/>
    </source>
</evidence>
<evidence type="ECO:0000313" key="4">
    <source>
        <dbReference type="Proteomes" id="UP000676565"/>
    </source>
</evidence>
<keyword evidence="2" id="KW-0732">Signal</keyword>
<organism evidence="3 4">
    <name type="scientific">Gemmata palustris</name>
    <dbReference type="NCBI Taxonomy" id="2822762"/>
    <lineage>
        <taxon>Bacteria</taxon>
        <taxon>Pseudomonadati</taxon>
        <taxon>Planctomycetota</taxon>
        <taxon>Planctomycetia</taxon>
        <taxon>Gemmatales</taxon>
        <taxon>Gemmataceae</taxon>
        <taxon>Gemmata</taxon>
    </lineage>
</organism>
<dbReference type="RefSeq" id="WP_210657816.1">
    <property type="nucleotide sequence ID" value="NZ_JAGKQQ010000001.1"/>
</dbReference>